<organism evidence="1 2">
    <name type="scientific">Nostoc sphaeroides CCNUC1</name>
    <dbReference type="NCBI Taxonomy" id="2653204"/>
    <lineage>
        <taxon>Bacteria</taxon>
        <taxon>Bacillati</taxon>
        <taxon>Cyanobacteriota</taxon>
        <taxon>Cyanophyceae</taxon>
        <taxon>Nostocales</taxon>
        <taxon>Nostocaceae</taxon>
        <taxon>Nostoc</taxon>
    </lineage>
</organism>
<evidence type="ECO:0000313" key="1">
    <source>
        <dbReference type="EMBL" id="QFS52363.1"/>
    </source>
</evidence>
<gene>
    <name evidence="1" type="ORF">GXM_09857</name>
</gene>
<reference evidence="1 2" key="1">
    <citation type="submission" date="2019-10" db="EMBL/GenBank/DDBJ databases">
        <title>Genomic and transcriptomic insights into the perfect genentic adaptation of a filamentous nitrogen-fixing cyanobacterium to rice fields.</title>
        <authorList>
            <person name="Chen Z."/>
        </authorList>
    </citation>
    <scope>NUCLEOTIDE SEQUENCE [LARGE SCALE GENOMIC DNA]</scope>
    <source>
        <strain evidence="1">CCNUC1</strain>
    </source>
</reference>
<dbReference type="RefSeq" id="WP_152592608.1">
    <property type="nucleotide sequence ID" value="NZ_CP045228.1"/>
</dbReference>
<keyword evidence="2" id="KW-1185">Reference proteome</keyword>
<sequence>MVKIHAPIHIQIYEREGTKWFFHGGNIFYNPHGISTDLESTLERNGLTKIKVLVELFRINGGKHGYYLADIRDKNYYYCGNDWASVKAKLQELGIGRDEPNYS</sequence>
<proteinExistence type="predicted"/>
<evidence type="ECO:0000313" key="2">
    <source>
        <dbReference type="Proteomes" id="UP000326678"/>
    </source>
</evidence>
<protein>
    <submittedName>
        <fullName evidence="1">Uncharacterized protein</fullName>
    </submittedName>
</protein>
<accession>A0A5P8WHN1</accession>
<dbReference type="KEGG" id="nsh:GXM_09857"/>
<dbReference type="EMBL" id="CP045228">
    <property type="protein sequence ID" value="QFS52363.1"/>
    <property type="molecule type" value="Genomic_DNA"/>
</dbReference>
<dbReference type="AlphaFoldDB" id="A0A5P8WHN1"/>
<name>A0A5P8WHN1_9NOSO</name>
<dbReference type="Proteomes" id="UP000326678">
    <property type="component" value="Chromosome pGXM01"/>
</dbReference>